<feature type="region of interest" description="Disordered" evidence="1">
    <location>
        <begin position="43"/>
        <end position="76"/>
    </location>
</feature>
<dbReference type="EMBL" id="JAACNO010000916">
    <property type="protein sequence ID" value="KAF4144037.1"/>
    <property type="molecule type" value="Genomic_DNA"/>
</dbReference>
<dbReference type="AlphaFoldDB" id="A0A8S9UWB4"/>
<proteinExistence type="predicted"/>
<name>A0A8S9UWB4_PHYIN</name>
<accession>A0A8S9UWB4</accession>
<feature type="non-terminal residue" evidence="2">
    <location>
        <position position="1"/>
    </location>
</feature>
<comment type="caution">
    <text evidence="2">The sequence shown here is derived from an EMBL/GenBank/DDBJ whole genome shotgun (WGS) entry which is preliminary data.</text>
</comment>
<sequence length="166" mass="18512">LCTLWALCSDKYRWQAITHEPHFRACAALTNAHAQDHPLRAEDGETIETTRDVFSPSGRKREQDASGLTDEKEGADTTSLMVQRCTRYSDEDRGAAVLAGGSMKTTSEETNIPYITLNAIDQIWCSEHGRFIFLLQVGVGSTHNPINRDVSSDGSDWLNPIFDLLR</sequence>
<evidence type="ECO:0000313" key="2">
    <source>
        <dbReference type="EMBL" id="KAF4144037.1"/>
    </source>
</evidence>
<dbReference type="Proteomes" id="UP000704712">
    <property type="component" value="Unassembled WGS sequence"/>
</dbReference>
<gene>
    <name evidence="2" type="ORF">GN958_ATG06771</name>
</gene>
<feature type="compositionally biased region" description="Basic and acidic residues" evidence="1">
    <location>
        <begin position="59"/>
        <end position="75"/>
    </location>
</feature>
<protein>
    <submittedName>
        <fullName evidence="2">Uncharacterized protein</fullName>
    </submittedName>
</protein>
<reference evidence="2" key="1">
    <citation type="submission" date="2020-03" db="EMBL/GenBank/DDBJ databases">
        <title>Hybrid Assembly of Korean Phytophthora infestans isolates.</title>
        <authorList>
            <person name="Prokchorchik M."/>
            <person name="Lee Y."/>
            <person name="Seo J."/>
            <person name="Cho J.-H."/>
            <person name="Park Y.-E."/>
            <person name="Jang D.-C."/>
            <person name="Im J.-S."/>
            <person name="Choi J.-G."/>
            <person name="Park H.-J."/>
            <person name="Lee G.-B."/>
            <person name="Lee Y.-G."/>
            <person name="Hong S.-Y."/>
            <person name="Cho K."/>
            <person name="Sohn K.H."/>
        </authorList>
    </citation>
    <scope>NUCLEOTIDE SEQUENCE</scope>
    <source>
        <strain evidence="2">KR_2_A2</strain>
    </source>
</reference>
<evidence type="ECO:0000313" key="3">
    <source>
        <dbReference type="Proteomes" id="UP000704712"/>
    </source>
</evidence>
<evidence type="ECO:0000256" key="1">
    <source>
        <dbReference type="SAM" id="MobiDB-lite"/>
    </source>
</evidence>
<organism evidence="2 3">
    <name type="scientific">Phytophthora infestans</name>
    <name type="common">Potato late blight agent</name>
    <name type="synonym">Botrytis infestans</name>
    <dbReference type="NCBI Taxonomy" id="4787"/>
    <lineage>
        <taxon>Eukaryota</taxon>
        <taxon>Sar</taxon>
        <taxon>Stramenopiles</taxon>
        <taxon>Oomycota</taxon>
        <taxon>Peronosporomycetes</taxon>
        <taxon>Peronosporales</taxon>
        <taxon>Peronosporaceae</taxon>
        <taxon>Phytophthora</taxon>
    </lineage>
</organism>